<reference evidence="2" key="1">
    <citation type="submission" date="2013-09" db="EMBL/GenBank/DDBJ databases">
        <title>Corchorus olitorius genome sequencing.</title>
        <authorList>
            <person name="Alam M."/>
            <person name="Haque M.S."/>
            <person name="Islam M.S."/>
            <person name="Emdad E.M."/>
            <person name="Islam M.M."/>
            <person name="Ahmed B."/>
            <person name="Halim A."/>
            <person name="Hossen Q.M.M."/>
            <person name="Hossain M.Z."/>
            <person name="Ahmed R."/>
            <person name="Khan M.M."/>
            <person name="Islam R."/>
            <person name="Rashid M.M."/>
            <person name="Khan S.A."/>
            <person name="Rahman M.S."/>
            <person name="Alam M."/>
            <person name="Yahiya A.S."/>
            <person name="Khan M.S."/>
            <person name="Azam M.S."/>
            <person name="Haque T."/>
            <person name="Lashkar M.Z.H."/>
            <person name="Akhand A.I."/>
            <person name="Morshed G."/>
            <person name="Roy S."/>
            <person name="Uddin K.S."/>
            <person name="Rabeya T."/>
            <person name="Hossain A.S."/>
            <person name="Chowdhury A."/>
            <person name="Snigdha A.R."/>
            <person name="Mortoza M.S."/>
            <person name="Matin S.A."/>
            <person name="Hoque S.M.E."/>
            <person name="Islam M.K."/>
            <person name="Roy D.K."/>
            <person name="Haider R."/>
            <person name="Moosa M.M."/>
            <person name="Elias S.M."/>
            <person name="Hasan A.M."/>
            <person name="Jahan S."/>
            <person name="Shafiuddin M."/>
            <person name="Mahmood N."/>
            <person name="Shommy N.S."/>
        </authorList>
    </citation>
    <scope>NUCLEOTIDE SEQUENCE [LARGE SCALE GENOMIC DNA]</scope>
    <source>
        <strain evidence="2">cv. O-4</strain>
    </source>
</reference>
<proteinExistence type="predicted"/>
<dbReference type="EMBL" id="AWUE01020722">
    <property type="protein sequence ID" value="OMO66806.1"/>
    <property type="molecule type" value="Genomic_DNA"/>
</dbReference>
<comment type="caution">
    <text evidence="1">The sequence shown here is derived from an EMBL/GenBank/DDBJ whole genome shotgun (WGS) entry which is preliminary data.</text>
</comment>
<sequence length="69" mass="7926">MAAGSRFSKVLALRFDEKFIRTWEYYFGYGEGAFKSGMLKYYQGRQSQRHAKNALTSACTAAIFCRPNK</sequence>
<protein>
    <submittedName>
        <fullName evidence="1">Uncharacterized protein</fullName>
    </submittedName>
</protein>
<keyword evidence="2" id="KW-1185">Reference proteome</keyword>
<dbReference type="Proteomes" id="UP000187203">
    <property type="component" value="Unassembled WGS sequence"/>
</dbReference>
<dbReference type="AlphaFoldDB" id="A0A1R3H981"/>
<organism evidence="1 2">
    <name type="scientific">Corchorus olitorius</name>
    <dbReference type="NCBI Taxonomy" id="93759"/>
    <lineage>
        <taxon>Eukaryota</taxon>
        <taxon>Viridiplantae</taxon>
        <taxon>Streptophyta</taxon>
        <taxon>Embryophyta</taxon>
        <taxon>Tracheophyta</taxon>
        <taxon>Spermatophyta</taxon>
        <taxon>Magnoliopsida</taxon>
        <taxon>eudicotyledons</taxon>
        <taxon>Gunneridae</taxon>
        <taxon>Pentapetalae</taxon>
        <taxon>rosids</taxon>
        <taxon>malvids</taxon>
        <taxon>Malvales</taxon>
        <taxon>Malvaceae</taxon>
        <taxon>Grewioideae</taxon>
        <taxon>Apeibeae</taxon>
        <taxon>Corchorus</taxon>
    </lineage>
</organism>
<gene>
    <name evidence="1" type="ORF">COLO4_30350</name>
</gene>
<accession>A0A1R3H981</accession>
<evidence type="ECO:0000313" key="2">
    <source>
        <dbReference type="Proteomes" id="UP000187203"/>
    </source>
</evidence>
<evidence type="ECO:0000313" key="1">
    <source>
        <dbReference type="EMBL" id="OMO66806.1"/>
    </source>
</evidence>
<name>A0A1R3H981_9ROSI</name>